<organism evidence="3 4">
    <name type="scientific">Larkinella punicea</name>
    <dbReference type="NCBI Taxonomy" id="2315727"/>
    <lineage>
        <taxon>Bacteria</taxon>
        <taxon>Pseudomonadati</taxon>
        <taxon>Bacteroidota</taxon>
        <taxon>Cytophagia</taxon>
        <taxon>Cytophagales</taxon>
        <taxon>Spirosomataceae</taxon>
        <taxon>Larkinella</taxon>
    </lineage>
</organism>
<dbReference type="SUPFAM" id="SSF52096">
    <property type="entry name" value="ClpP/crotonase"/>
    <property type="match status" value="1"/>
</dbReference>
<dbReference type="GO" id="GO:0008236">
    <property type="term" value="F:serine-type peptidase activity"/>
    <property type="evidence" value="ECO:0007669"/>
    <property type="project" value="InterPro"/>
</dbReference>
<feature type="domain" description="Tricorn protease C1" evidence="2">
    <location>
        <begin position="23"/>
        <end position="81"/>
    </location>
</feature>
<proteinExistence type="predicted"/>
<dbReference type="Proteomes" id="UP000253383">
    <property type="component" value="Unassembled WGS sequence"/>
</dbReference>
<keyword evidence="4" id="KW-1185">Reference proteome</keyword>
<dbReference type="Pfam" id="PF14684">
    <property type="entry name" value="Tricorn_C1"/>
    <property type="match status" value="1"/>
</dbReference>
<dbReference type="Gene3D" id="3.90.226.10">
    <property type="entry name" value="2-enoyl-CoA Hydratase, Chain A, domain 1"/>
    <property type="match status" value="1"/>
</dbReference>
<sequence length="522" mass="59108">MKLAVLILLSCLGQRVGLAQSTPKTDPERNFEEFWHLFNRYYAHFENRGVDWKQHYQRFKPLVTEKTTDDQLLAVFNDMVAPLKDGHIVISPTGDLPASAKYARFHHEFPTKELQAQFHQVTLDALKKKGFGAFTKFRSEPYQIGGYCRSSDYGYLQLNGFGGMPLAVFAQQLDEMVLDFADVKALIIDIRINGGGSPAYLNALAGRLTQVKRLVGYGRTRIGKRNRDYSSWTAYHITPQGPKQLIKPTVLLTSGSTISAGDHCALYLKELPYVKLMGENSNGIFSGMLGKTLPNGWEISLSNGQTVNSKRISYEGKGVPVDVVAIHHREDMLRGTDPVLQNAFNFLQRNQDSLHQQTLCYEQIALNYYADSLLIHKTYGDITAYSTGLVEEDASLLAPFAQKCYSLQSATRSEGVQKRIKAEQVADSAFYTQNVQRRFYVHLQPPIRSRRRWPFVKRNARRLTVAHHITIENRHYVRLHLSRGGWKGETVLVVVDNGGRIVEHCALSYNYLSSQFYDSSAQ</sequence>
<dbReference type="EMBL" id="QOWE01000002">
    <property type="protein sequence ID" value="RCR71047.1"/>
    <property type="molecule type" value="Genomic_DNA"/>
</dbReference>
<evidence type="ECO:0000313" key="4">
    <source>
        <dbReference type="Proteomes" id="UP000253383"/>
    </source>
</evidence>
<reference evidence="3 4" key="1">
    <citation type="submission" date="2018-07" db="EMBL/GenBank/DDBJ databases">
        <title>Genome analysis of Larkinella rosea.</title>
        <authorList>
            <person name="Zhou Z."/>
            <person name="Wang G."/>
        </authorList>
    </citation>
    <scope>NUCLEOTIDE SEQUENCE [LARGE SCALE GENOMIC DNA]</scope>
    <source>
        <strain evidence="4">zzj9</strain>
    </source>
</reference>
<dbReference type="PANTHER" id="PTHR11261:SF3">
    <property type="entry name" value="RETINOL-BINDING PROTEIN 3"/>
    <property type="match status" value="1"/>
</dbReference>
<dbReference type="Gene3D" id="3.30.750.44">
    <property type="match status" value="1"/>
</dbReference>
<dbReference type="RefSeq" id="WP_114404277.1">
    <property type="nucleotide sequence ID" value="NZ_QOWE01000002.1"/>
</dbReference>
<dbReference type="PANTHER" id="PTHR11261">
    <property type="entry name" value="INTERPHOTORECEPTOR RETINOID-BINDING PROTEIN"/>
    <property type="match status" value="1"/>
</dbReference>
<dbReference type="InterPro" id="IPR005151">
    <property type="entry name" value="Tail-specific_protease"/>
</dbReference>
<dbReference type="AlphaFoldDB" id="A0A368JTR9"/>
<dbReference type="InterPro" id="IPR028204">
    <property type="entry name" value="Tricorn_C1"/>
</dbReference>
<gene>
    <name evidence="3" type="ORF">DUE52_01980</name>
</gene>
<dbReference type="GO" id="GO:0006508">
    <property type="term" value="P:proteolysis"/>
    <property type="evidence" value="ECO:0007669"/>
    <property type="project" value="InterPro"/>
</dbReference>
<feature type="domain" description="Tail specific protease" evidence="1">
    <location>
        <begin position="152"/>
        <end position="324"/>
    </location>
</feature>
<dbReference type="InterPro" id="IPR029045">
    <property type="entry name" value="ClpP/crotonase-like_dom_sf"/>
</dbReference>
<dbReference type="CDD" id="cd07563">
    <property type="entry name" value="Peptidase_S41_IRBP"/>
    <property type="match status" value="1"/>
</dbReference>
<protein>
    <recommendedName>
        <fullName evidence="5">Tail specific protease domain-containing protein</fullName>
    </recommendedName>
</protein>
<dbReference type="Pfam" id="PF03572">
    <property type="entry name" value="Peptidase_S41"/>
    <property type="match status" value="1"/>
</dbReference>
<dbReference type="OrthoDB" id="6397760at2"/>
<accession>A0A368JTR9</accession>
<evidence type="ECO:0008006" key="5">
    <source>
        <dbReference type="Google" id="ProtNLM"/>
    </source>
</evidence>
<evidence type="ECO:0000259" key="2">
    <source>
        <dbReference type="Pfam" id="PF14684"/>
    </source>
</evidence>
<evidence type="ECO:0000259" key="1">
    <source>
        <dbReference type="Pfam" id="PF03572"/>
    </source>
</evidence>
<name>A0A368JTR9_9BACT</name>
<evidence type="ECO:0000313" key="3">
    <source>
        <dbReference type="EMBL" id="RCR71047.1"/>
    </source>
</evidence>
<comment type="caution">
    <text evidence="3">The sequence shown here is derived from an EMBL/GenBank/DDBJ whole genome shotgun (WGS) entry which is preliminary data.</text>
</comment>